<dbReference type="PANTHER" id="PTHR21436:SF2">
    <property type="entry name" value="COILED-COIL DOMAIN-CONTAINING PROTEIN 142"/>
    <property type="match status" value="1"/>
</dbReference>
<proteinExistence type="predicted"/>
<evidence type="ECO:0000259" key="1">
    <source>
        <dbReference type="Pfam" id="PF14923"/>
    </source>
</evidence>
<name>A0AA35PE76_9SAUR</name>
<reference evidence="2" key="1">
    <citation type="submission" date="2022-12" db="EMBL/GenBank/DDBJ databases">
        <authorList>
            <person name="Alioto T."/>
            <person name="Alioto T."/>
            <person name="Gomez Garrido J."/>
        </authorList>
    </citation>
    <scope>NUCLEOTIDE SEQUENCE</scope>
</reference>
<dbReference type="InterPro" id="IPR055350">
    <property type="entry name" value="CCDC142_C"/>
</dbReference>
<evidence type="ECO:0000313" key="3">
    <source>
        <dbReference type="Proteomes" id="UP001178461"/>
    </source>
</evidence>
<protein>
    <submittedName>
        <fullName evidence="2">Coiled-coil domain containing 142</fullName>
    </submittedName>
</protein>
<dbReference type="Proteomes" id="UP001178461">
    <property type="component" value="Chromosome 9"/>
</dbReference>
<feature type="domain" description="Coiled-coil protein 142 C-terminal" evidence="1">
    <location>
        <begin position="508"/>
        <end position="962"/>
    </location>
</feature>
<keyword evidence="3" id="KW-1185">Reference proteome</keyword>
<accession>A0AA35PE76</accession>
<dbReference type="InterPro" id="IPR026700">
    <property type="entry name" value="CCDC142"/>
</dbReference>
<dbReference type="Pfam" id="PF14923">
    <property type="entry name" value="CCDC142"/>
    <property type="match status" value="1"/>
</dbReference>
<dbReference type="AlphaFoldDB" id="A0AA35PE76"/>
<dbReference type="PANTHER" id="PTHR21436">
    <property type="entry name" value="COILED-COIL DOMAIN-CONTAINING PROTEIN 142"/>
    <property type="match status" value="1"/>
</dbReference>
<sequence>MEDEEEDALARSRQEPAMEVIEAEAVGLNAIFLFLMSRVSQASGGILPPLSSLVGPRKVLPADGGEHLEAADTGSRSLTPLAKSFQKAEALLRHCVNPSLWRLLPPRPSESAYDSEEEDSPGGLARLAQVERSFLGLSRCLCVMENPRTETFQAHVRPALPDTARGAFTYHAARSSVARQCATLHALLQHRHHLRLSRHFSRRLKAASAFVHHLMAAERCLPPLLPLAGQPDATWGRQLRGLCEEMRTHATHWEGLQRRIRSDPWLRHMLLQRHEVVQHMRRALCLLALHAVCLLERHIEALLRSLAHALPVPAAPLSDLFQGLEIYNQVVNDQALQQAFLEQPARKPGLQRTVSSSPAFPLERILGILAAERGKRAAQRLHPLLLRGGGLEPAPWGGDAKPGLLERALQASPAGEGLPSLSVELQALCHEEEEGLLVVLGELVASTDSLWHHVLNRPKPEKPLECLEPTDLPQGPDSASLPSWKSVRWLDTSFTEAAAALYAQYCPLMWRAAASSLAHQLELHPPLAHFQPGAAAALARRLSRGLAQACVPRESAEELKALALHLLTRDVLQYWDQGFCQALGSSLTDKCLGKPAQSTEVACSQTAQLLQSLYLPLAFSLQCLDSQPTDSTAGSLVPSGLHLRLLSLSLATAHSSCYWVMSKAYQYLASWSLNQFLLVTQGDLQLLKAEATRMSALVSTAFPEGRKQQSPLLSGQEQELSQQIHSTASSVQLFANQVLTLFSLDCKRMSAEIFSQTMPLGKHWRLTLRTELPPSPSEYALAAAQSVLGQVLLGIQLLPQDAQGPALSQVTTAFLEAWMDHILAQKIKFSLQGALQLKQDFDLVRELLQSEDYGLSPEIKQLVLSLRVFQQVDNAIACLLQQPPKTSLPSHTWDAFHKCCSHDGIRTQDGGPGSLNSLESLEGLPTQARAVLESQAGDLLSRMQGGGCSPETYLSPMQQEWLALRLHGGRRWKVPALPCMNRTSEP</sequence>
<evidence type="ECO:0000313" key="2">
    <source>
        <dbReference type="EMBL" id="CAI5785019.1"/>
    </source>
</evidence>
<organism evidence="2 3">
    <name type="scientific">Podarcis lilfordi</name>
    <name type="common">Lilford's wall lizard</name>
    <dbReference type="NCBI Taxonomy" id="74358"/>
    <lineage>
        <taxon>Eukaryota</taxon>
        <taxon>Metazoa</taxon>
        <taxon>Chordata</taxon>
        <taxon>Craniata</taxon>
        <taxon>Vertebrata</taxon>
        <taxon>Euteleostomi</taxon>
        <taxon>Lepidosauria</taxon>
        <taxon>Squamata</taxon>
        <taxon>Bifurcata</taxon>
        <taxon>Unidentata</taxon>
        <taxon>Episquamata</taxon>
        <taxon>Laterata</taxon>
        <taxon>Lacertibaenia</taxon>
        <taxon>Lacertidae</taxon>
        <taxon>Podarcis</taxon>
    </lineage>
</organism>
<gene>
    <name evidence="2" type="ORF">PODLI_1B008246</name>
</gene>
<dbReference type="EMBL" id="OX395134">
    <property type="protein sequence ID" value="CAI5785019.1"/>
    <property type="molecule type" value="Genomic_DNA"/>
</dbReference>